<accession>A0AAV1DAV6</accession>
<dbReference type="Proteomes" id="UP001161247">
    <property type="component" value="Chromosome 4"/>
</dbReference>
<sequence>MVALYTMCVPSLSILDPTLPISMQDYYYTVISHKECRKYSKAKDDDDDNVVRQEDDQLNANHDNFYVRLKDHEDVNGTYYKKLNLNGNNCERELNGDHDYLIV</sequence>
<gene>
    <name evidence="1" type="ORF">OLC1_LOCUS13593</name>
</gene>
<protein>
    <submittedName>
        <fullName evidence="1">OLC1v1003449C1</fullName>
    </submittedName>
</protein>
<dbReference type="EMBL" id="OX459121">
    <property type="protein sequence ID" value="CAI9104718.1"/>
    <property type="molecule type" value="Genomic_DNA"/>
</dbReference>
<reference evidence="1" key="1">
    <citation type="submission" date="2023-03" db="EMBL/GenBank/DDBJ databases">
        <authorList>
            <person name="Julca I."/>
        </authorList>
    </citation>
    <scope>NUCLEOTIDE SEQUENCE</scope>
</reference>
<proteinExistence type="predicted"/>
<evidence type="ECO:0000313" key="1">
    <source>
        <dbReference type="EMBL" id="CAI9104718.1"/>
    </source>
</evidence>
<keyword evidence="2" id="KW-1185">Reference proteome</keyword>
<organism evidence="1 2">
    <name type="scientific">Oldenlandia corymbosa var. corymbosa</name>
    <dbReference type="NCBI Taxonomy" id="529605"/>
    <lineage>
        <taxon>Eukaryota</taxon>
        <taxon>Viridiplantae</taxon>
        <taxon>Streptophyta</taxon>
        <taxon>Embryophyta</taxon>
        <taxon>Tracheophyta</taxon>
        <taxon>Spermatophyta</taxon>
        <taxon>Magnoliopsida</taxon>
        <taxon>eudicotyledons</taxon>
        <taxon>Gunneridae</taxon>
        <taxon>Pentapetalae</taxon>
        <taxon>asterids</taxon>
        <taxon>lamiids</taxon>
        <taxon>Gentianales</taxon>
        <taxon>Rubiaceae</taxon>
        <taxon>Rubioideae</taxon>
        <taxon>Spermacoceae</taxon>
        <taxon>Hedyotis-Oldenlandia complex</taxon>
        <taxon>Oldenlandia</taxon>
    </lineage>
</organism>
<dbReference type="AlphaFoldDB" id="A0AAV1DAV6"/>
<evidence type="ECO:0000313" key="2">
    <source>
        <dbReference type="Proteomes" id="UP001161247"/>
    </source>
</evidence>
<name>A0AAV1DAV6_OLDCO</name>